<dbReference type="Proteomes" id="UP000799772">
    <property type="component" value="Unassembled WGS sequence"/>
</dbReference>
<dbReference type="EMBL" id="ML978122">
    <property type="protein sequence ID" value="KAF2103135.1"/>
    <property type="molecule type" value="Genomic_DNA"/>
</dbReference>
<gene>
    <name evidence="2" type="ORF">NA57DRAFT_52667</name>
</gene>
<dbReference type="OrthoDB" id="5125733at2759"/>
<protein>
    <recommendedName>
        <fullName evidence="1">Heterokaryon incompatibility domain-containing protein</fullName>
    </recommendedName>
</protein>
<organism evidence="2 3">
    <name type="scientific">Rhizodiscina lignyota</name>
    <dbReference type="NCBI Taxonomy" id="1504668"/>
    <lineage>
        <taxon>Eukaryota</taxon>
        <taxon>Fungi</taxon>
        <taxon>Dikarya</taxon>
        <taxon>Ascomycota</taxon>
        <taxon>Pezizomycotina</taxon>
        <taxon>Dothideomycetes</taxon>
        <taxon>Pleosporomycetidae</taxon>
        <taxon>Aulographales</taxon>
        <taxon>Rhizodiscinaceae</taxon>
        <taxon>Rhizodiscina</taxon>
    </lineage>
</organism>
<reference evidence="2" key="1">
    <citation type="journal article" date="2020" name="Stud. Mycol.">
        <title>101 Dothideomycetes genomes: a test case for predicting lifestyles and emergence of pathogens.</title>
        <authorList>
            <person name="Haridas S."/>
            <person name="Albert R."/>
            <person name="Binder M."/>
            <person name="Bloem J."/>
            <person name="Labutti K."/>
            <person name="Salamov A."/>
            <person name="Andreopoulos B."/>
            <person name="Baker S."/>
            <person name="Barry K."/>
            <person name="Bills G."/>
            <person name="Bluhm B."/>
            <person name="Cannon C."/>
            <person name="Castanera R."/>
            <person name="Culley D."/>
            <person name="Daum C."/>
            <person name="Ezra D."/>
            <person name="Gonzalez J."/>
            <person name="Henrissat B."/>
            <person name="Kuo A."/>
            <person name="Liang C."/>
            <person name="Lipzen A."/>
            <person name="Lutzoni F."/>
            <person name="Magnuson J."/>
            <person name="Mondo S."/>
            <person name="Nolan M."/>
            <person name="Ohm R."/>
            <person name="Pangilinan J."/>
            <person name="Park H.-J."/>
            <person name="Ramirez L."/>
            <person name="Alfaro M."/>
            <person name="Sun H."/>
            <person name="Tritt A."/>
            <person name="Yoshinaga Y."/>
            <person name="Zwiers L.-H."/>
            <person name="Turgeon B."/>
            <person name="Goodwin S."/>
            <person name="Spatafora J."/>
            <person name="Crous P."/>
            <person name="Grigoriev I."/>
        </authorList>
    </citation>
    <scope>NUCLEOTIDE SEQUENCE</scope>
    <source>
        <strain evidence="2">CBS 133067</strain>
    </source>
</reference>
<proteinExistence type="predicted"/>
<sequence length="527" mass="58434">MVMMGTLVAKADGPAAKFVSDRVVEPDVEDAIQLAQTWMNTCLSGHTRCSASEVPLLPIRVVDVEVTATLNCKLHISSPGERRNYLTLSYCLGVGEKGHVLTQNNLSEKESRCCFHNSEVAASVPLGKILQDSLEDWETEAAKMGDIYANSTLTIAAASAADARQGILLPRPPTLPESPPLQFTCPDGNSGTVFLRHTDPSDVEEPLNLRGWALQERLLTPRTLFFGTHQMTWECRETVFAEGKSDYSGIRWSGRNPLSDIHPFSQTLPLTSSEVLARWEEVVSDYTSRNLTLGTDKLPALAGIAAIFKSAFGNDGYLAGLWKSSLPCGLLWAGIGSEHLERKLLPYRAPSWSWMSVDGSVTTMRRDSKDPVCATIIHAGVTGRAPQSLTSCLSGKLIVRAPVRRPSKSKLLYNSANPRHNIRGFYFDGGENDGPNEPLEKYREQSCGICEFDDYDEMLQADSTQLLCLRKTLKRGLMILPVAGTDVFRRVGYCTIYEEPLKFTIEKPEDRYEDLSKEWPVREIRLV</sequence>
<dbReference type="PANTHER" id="PTHR33112">
    <property type="entry name" value="DOMAIN PROTEIN, PUTATIVE-RELATED"/>
    <property type="match status" value="1"/>
</dbReference>
<comment type="caution">
    <text evidence="2">The sequence shown here is derived from an EMBL/GenBank/DDBJ whole genome shotgun (WGS) entry which is preliminary data.</text>
</comment>
<dbReference type="InterPro" id="IPR010730">
    <property type="entry name" value="HET"/>
</dbReference>
<evidence type="ECO:0000313" key="3">
    <source>
        <dbReference type="Proteomes" id="UP000799772"/>
    </source>
</evidence>
<keyword evidence="3" id="KW-1185">Reference proteome</keyword>
<evidence type="ECO:0000259" key="1">
    <source>
        <dbReference type="Pfam" id="PF06985"/>
    </source>
</evidence>
<dbReference type="Pfam" id="PF06985">
    <property type="entry name" value="HET"/>
    <property type="match status" value="1"/>
</dbReference>
<dbReference type="AlphaFoldDB" id="A0A9P4MAD2"/>
<feature type="domain" description="Heterokaryon incompatibility" evidence="1">
    <location>
        <begin position="129"/>
        <end position="216"/>
    </location>
</feature>
<dbReference type="PANTHER" id="PTHR33112:SF9">
    <property type="entry name" value="HETEROKARYON INCOMPATIBILITY DOMAIN-CONTAINING PROTEIN"/>
    <property type="match status" value="1"/>
</dbReference>
<name>A0A9P4MAD2_9PEZI</name>
<evidence type="ECO:0000313" key="2">
    <source>
        <dbReference type="EMBL" id="KAF2103135.1"/>
    </source>
</evidence>
<accession>A0A9P4MAD2</accession>